<gene>
    <name evidence="1" type="ORF">D915_011205</name>
</gene>
<evidence type="ECO:0000313" key="2">
    <source>
        <dbReference type="Proteomes" id="UP000230066"/>
    </source>
</evidence>
<organism evidence="1 2">
    <name type="scientific">Fasciola hepatica</name>
    <name type="common">Liver fluke</name>
    <dbReference type="NCBI Taxonomy" id="6192"/>
    <lineage>
        <taxon>Eukaryota</taxon>
        <taxon>Metazoa</taxon>
        <taxon>Spiralia</taxon>
        <taxon>Lophotrochozoa</taxon>
        <taxon>Platyhelminthes</taxon>
        <taxon>Trematoda</taxon>
        <taxon>Digenea</taxon>
        <taxon>Plagiorchiida</taxon>
        <taxon>Echinostomata</taxon>
        <taxon>Echinostomatoidea</taxon>
        <taxon>Fasciolidae</taxon>
        <taxon>Fasciola</taxon>
    </lineage>
</organism>
<feature type="non-terminal residue" evidence="1">
    <location>
        <position position="1"/>
    </location>
</feature>
<dbReference type="AlphaFoldDB" id="A0A4E0R6I7"/>
<protein>
    <submittedName>
        <fullName evidence="1">Uncharacterized protein</fullName>
    </submittedName>
</protein>
<keyword evidence="2" id="KW-1185">Reference proteome</keyword>
<dbReference type="EMBL" id="JXXN02019736">
    <property type="protein sequence ID" value="THD17958.1"/>
    <property type="molecule type" value="Genomic_DNA"/>
</dbReference>
<proteinExistence type="predicted"/>
<name>A0A4E0R6I7_FASHE</name>
<evidence type="ECO:0000313" key="1">
    <source>
        <dbReference type="EMBL" id="THD17958.1"/>
    </source>
</evidence>
<reference evidence="1" key="1">
    <citation type="submission" date="2019-03" db="EMBL/GenBank/DDBJ databases">
        <title>Improved annotation for the trematode Fasciola hepatica.</title>
        <authorList>
            <person name="Choi Y.-J."/>
            <person name="Martin J."/>
            <person name="Mitreva M."/>
        </authorList>
    </citation>
    <scope>NUCLEOTIDE SEQUENCE [LARGE SCALE GENOMIC DNA]</scope>
</reference>
<sequence length="185" mass="21861">IYHLFTYLFFFSHKCITLSHVTKVISIEDRIFRMHDWVREAYSWPRVAQRTELVYYAAVSRKRLDFKSLLDRYSTKIGGSYSIALRVLARIHRLLLHLAAWFRPTHVGFNLIPNEIVFSSHLSVRFSPATLSNITFIFVILAFRFYKFLPKSDVFQIVFCRRIIGCCANIFAFELFGPCRFRCSI</sequence>
<accession>A0A4E0R6I7</accession>
<dbReference type="Proteomes" id="UP000230066">
    <property type="component" value="Unassembled WGS sequence"/>
</dbReference>
<comment type="caution">
    <text evidence="1">The sequence shown here is derived from an EMBL/GenBank/DDBJ whole genome shotgun (WGS) entry which is preliminary data.</text>
</comment>